<dbReference type="PANTHER" id="PTHR37984">
    <property type="entry name" value="PROTEIN CBG26694"/>
    <property type="match status" value="1"/>
</dbReference>
<keyword evidence="2" id="KW-0812">Transmembrane</keyword>
<name>A0A6G0SZH4_APHGL</name>
<evidence type="ECO:0000256" key="2">
    <source>
        <dbReference type="SAM" id="Phobius"/>
    </source>
</evidence>
<dbReference type="InterPro" id="IPR043472">
    <property type="entry name" value="Macro_dom-like"/>
</dbReference>
<accession>A0A6G0SZH4</accession>
<dbReference type="Pfam" id="PF17921">
    <property type="entry name" value="Integrase_H2C2"/>
    <property type="match status" value="1"/>
</dbReference>
<keyword evidence="2" id="KW-0472">Membrane</keyword>
<dbReference type="EC" id="2.7.7.49" evidence="1"/>
<dbReference type="Pfam" id="PF00665">
    <property type="entry name" value="rve"/>
    <property type="match status" value="1"/>
</dbReference>
<organism evidence="4 5">
    <name type="scientific">Aphis glycines</name>
    <name type="common">Soybean aphid</name>
    <dbReference type="NCBI Taxonomy" id="307491"/>
    <lineage>
        <taxon>Eukaryota</taxon>
        <taxon>Metazoa</taxon>
        <taxon>Ecdysozoa</taxon>
        <taxon>Arthropoda</taxon>
        <taxon>Hexapoda</taxon>
        <taxon>Insecta</taxon>
        <taxon>Pterygota</taxon>
        <taxon>Neoptera</taxon>
        <taxon>Paraneoptera</taxon>
        <taxon>Hemiptera</taxon>
        <taxon>Sternorrhyncha</taxon>
        <taxon>Aphidomorpha</taxon>
        <taxon>Aphidoidea</taxon>
        <taxon>Aphididae</taxon>
        <taxon>Aphidini</taxon>
        <taxon>Aphis</taxon>
        <taxon>Aphis</taxon>
    </lineage>
</organism>
<dbReference type="PROSITE" id="PS50994">
    <property type="entry name" value="INTEGRASE"/>
    <property type="match status" value="1"/>
</dbReference>
<feature type="transmembrane region" description="Helical" evidence="2">
    <location>
        <begin position="1273"/>
        <end position="1294"/>
    </location>
</feature>
<dbReference type="Gene3D" id="1.10.340.70">
    <property type="match status" value="1"/>
</dbReference>
<keyword evidence="5" id="KW-1185">Reference proteome</keyword>
<sequence>MYLKNNPEPESEFQNFLLSNNANATRACDYLEVTGDIFSLDKTWAIGHCVSKCLTMSQGIALKFKNKFNNIKQLINQNKNINEIAYLKTDDQWLLYLITKNNFNDKPKYSNIFKTLENTKQFCIDNKIKKLALPKICSGIDNKKWDIISNMIKFIFQNTFIKIKILSLPEGKDDNLLQNYENIYPIYDNKNNSSAIETNKRKDIYISNSNNSINNEPKNINKHVCTCVDKHYNTRVLSIIVEHEELVKNEEDIVITGADNTKLEQLGKIKLVVKINGNIYSINANIPTGMTIANIVKTNTPKIKKELVEKNIKTMYTTKQKHYDNENINEVTDKQGNELLYFKNWSPHGVNNLLVIPKNLTNTIIKSYHESVFSGHFGITKTLAKLKQKYYWPTIIKDTTNFIKTCISCQKIKNPIGKGHGLLQPIPLLSGKPMQRLTFDYLGPLPASRGKKYLIVATCNATKMAFAKAVSNANGAATISFLMDLITSYGVPKYFCSDRGTHFKNKEVDYACKKLGITQIFSSAYHPQTQGMTELMNKIICNSLSHYVNENQKDWSLYYKMIIFAYNTSPSSRLKVSPFYLLHGIEATQPIDNKLTTEDELFDFTKALKQLQKIRDTIPKIVEKEQAVQKKQYDISHKNIYFKPGQKVLIKFDFNEKDKSKKLANKYRGPFTIIEKISDGKKTIDIIHVQRIKPFYETEMFFKILTVIAVLINANAEEEIAVIVSTGAFFDEVPEAILYDKSIPLIYTQELQDDYPDDNLENIKKNWGVENYCENKNTNYCNIVNQTIDILSTINKNIRESDTKMLDFNKGLLNSRSKRGIQFFGNLYHFCCNVATEKQLKTFYTNEELLDQQINKFKNVFASDHKDLTNITTELNKYTKNTKNNIKLLKDSFSKFINEENINNLQEKTNQENMVQGIQEIIYNLISAILKITNNERDTNIYLHCKLHKIPARIIKSKILYNDLTKLKRAIERDGYELTIPLEHFHTYYNLPITECQFSKSKILIKIKIPIQEKSAKWTLYQYIPTHFKFHESICIIYSEKTYIAINSINGEHRIISGIGLQHCDPPNTDLCYIPKFSSDITLSPKCVEAIFKNKKLDIINQYCYFQCIKQYDDDSIIIKQIGINTYAITNPQPTLSIKKEILNITKTEELKLNYNHPGLIKITFPCNYELLRNDIILIPKMYPCETNNLNTYSVKRVLPVSWTKIKSLKINHENKKESISFSNLTEILNQNWIEEIPNFHVTKQIQDPEKYFNDIILKKMPQPLIDDFLGDIIYFTWLSGLTIIIGFIGYKIYPAIIKIDMLTVPPPIPQR</sequence>
<dbReference type="GO" id="GO:0015074">
    <property type="term" value="P:DNA integration"/>
    <property type="evidence" value="ECO:0007669"/>
    <property type="project" value="InterPro"/>
</dbReference>
<dbReference type="SUPFAM" id="SSF53098">
    <property type="entry name" value="Ribonuclease H-like"/>
    <property type="match status" value="1"/>
</dbReference>
<dbReference type="InterPro" id="IPR041588">
    <property type="entry name" value="Integrase_H2C2"/>
</dbReference>
<protein>
    <recommendedName>
        <fullName evidence="1">RNA-directed DNA polymerase</fullName>
        <ecNumber evidence="1">2.7.7.49</ecNumber>
    </recommendedName>
</protein>
<gene>
    <name evidence="4" type="ORF">AGLY_015870</name>
</gene>
<reference evidence="4 5" key="1">
    <citation type="submission" date="2019-08" db="EMBL/GenBank/DDBJ databases">
        <title>The genome of the soybean aphid Biotype 1, its phylome, world population structure and adaptation to the North American continent.</title>
        <authorList>
            <person name="Giordano R."/>
            <person name="Donthu R.K."/>
            <person name="Hernandez A.G."/>
            <person name="Wright C.L."/>
            <person name="Zimin A.V."/>
        </authorList>
    </citation>
    <scope>NUCLEOTIDE SEQUENCE [LARGE SCALE GENOMIC DNA]</scope>
    <source>
        <tissue evidence="4">Whole aphids</tissue>
    </source>
</reference>
<evidence type="ECO:0000313" key="4">
    <source>
        <dbReference type="EMBL" id="KAE9523729.1"/>
    </source>
</evidence>
<evidence type="ECO:0000313" key="5">
    <source>
        <dbReference type="Proteomes" id="UP000475862"/>
    </source>
</evidence>
<dbReference type="Gene3D" id="3.40.220.10">
    <property type="entry name" value="Leucine Aminopeptidase, subunit E, domain 1"/>
    <property type="match status" value="1"/>
</dbReference>
<dbReference type="Proteomes" id="UP000475862">
    <property type="component" value="Unassembled WGS sequence"/>
</dbReference>
<dbReference type="PANTHER" id="PTHR37984:SF5">
    <property type="entry name" value="PROTEIN NYNRIN-LIKE"/>
    <property type="match status" value="1"/>
</dbReference>
<dbReference type="EMBL" id="VYZN01000077">
    <property type="protein sequence ID" value="KAE9523729.1"/>
    <property type="molecule type" value="Genomic_DNA"/>
</dbReference>
<comment type="caution">
    <text evidence="4">The sequence shown here is derived from an EMBL/GenBank/DDBJ whole genome shotgun (WGS) entry which is preliminary data.</text>
</comment>
<evidence type="ECO:0000256" key="1">
    <source>
        <dbReference type="ARBA" id="ARBA00012493"/>
    </source>
</evidence>
<proteinExistence type="predicted"/>
<keyword evidence="2" id="KW-1133">Transmembrane helix</keyword>
<dbReference type="InterPro" id="IPR012337">
    <property type="entry name" value="RNaseH-like_sf"/>
</dbReference>
<dbReference type="OrthoDB" id="6777687at2759"/>
<dbReference type="InterPro" id="IPR001584">
    <property type="entry name" value="Integrase_cat-core"/>
</dbReference>
<dbReference type="FunFam" id="1.10.340.70:FF:000001">
    <property type="entry name" value="Retrovirus-related Pol polyprotein from transposon gypsy-like Protein"/>
    <property type="match status" value="1"/>
</dbReference>
<feature type="domain" description="Integrase catalytic" evidence="3">
    <location>
        <begin position="429"/>
        <end position="598"/>
    </location>
</feature>
<dbReference type="Gene3D" id="3.30.420.10">
    <property type="entry name" value="Ribonuclease H-like superfamily/Ribonuclease H"/>
    <property type="match status" value="1"/>
</dbReference>
<dbReference type="GO" id="GO:0003964">
    <property type="term" value="F:RNA-directed DNA polymerase activity"/>
    <property type="evidence" value="ECO:0007669"/>
    <property type="project" value="UniProtKB-EC"/>
</dbReference>
<evidence type="ECO:0000259" key="3">
    <source>
        <dbReference type="PROSITE" id="PS50994"/>
    </source>
</evidence>
<dbReference type="SUPFAM" id="SSF52949">
    <property type="entry name" value="Macro domain-like"/>
    <property type="match status" value="1"/>
</dbReference>
<dbReference type="InterPro" id="IPR036397">
    <property type="entry name" value="RNaseH_sf"/>
</dbReference>
<dbReference type="GO" id="GO:0003676">
    <property type="term" value="F:nucleic acid binding"/>
    <property type="evidence" value="ECO:0007669"/>
    <property type="project" value="InterPro"/>
</dbReference>
<dbReference type="InterPro" id="IPR050951">
    <property type="entry name" value="Retrovirus_Pol_polyprotein"/>
</dbReference>